<keyword evidence="2" id="KW-0472">Membrane</keyword>
<dbReference type="AlphaFoldDB" id="A0A4Y7U9C5"/>
<organism evidence="4 5">
    <name type="scientific">Flavobacterium circumlabens</name>
    <dbReference type="NCBI Taxonomy" id="2133765"/>
    <lineage>
        <taxon>Bacteria</taxon>
        <taxon>Pseudomonadati</taxon>
        <taxon>Bacteroidota</taxon>
        <taxon>Flavobacteriia</taxon>
        <taxon>Flavobacteriales</taxon>
        <taxon>Flavobacteriaceae</taxon>
        <taxon>Flavobacterium</taxon>
    </lineage>
</organism>
<feature type="transmembrane region" description="Helical" evidence="2">
    <location>
        <begin position="356"/>
        <end position="373"/>
    </location>
</feature>
<dbReference type="Proteomes" id="UP000298340">
    <property type="component" value="Unassembled WGS sequence"/>
</dbReference>
<dbReference type="Pfam" id="PF13424">
    <property type="entry name" value="TPR_12"/>
    <property type="match status" value="1"/>
</dbReference>
<gene>
    <name evidence="4" type="ORF">D0809_18615</name>
</gene>
<evidence type="ECO:0000256" key="2">
    <source>
        <dbReference type="SAM" id="Phobius"/>
    </source>
</evidence>
<dbReference type="PANTHER" id="PTHR34220">
    <property type="entry name" value="SENSOR HISTIDINE KINASE YPDA"/>
    <property type="match status" value="1"/>
</dbReference>
<reference evidence="4 5" key="1">
    <citation type="journal article" date="2018" name="Syst. Appl. Microbiol.">
        <title>Flavobacterium circumlabens sp. nov. and Flavobacterium cupreum sp. nov., two psychrotrophic species isolated from Antarctic environmental samples.</title>
        <authorList>
            <person name="Kralova S."/>
            <person name="Busse H.J."/>
            <person name="Svec P."/>
            <person name="Maslanova I."/>
            <person name="Stankova E."/>
            <person name="Bartak M."/>
            <person name="Sedlacek I."/>
        </authorList>
    </citation>
    <scope>NUCLEOTIDE SEQUENCE [LARGE SCALE GENOMIC DNA]</scope>
    <source>
        <strain evidence="4 5">CCM 8828</strain>
    </source>
</reference>
<proteinExistence type="predicted"/>
<keyword evidence="1" id="KW-0802">TPR repeat</keyword>
<dbReference type="Gene3D" id="1.25.40.10">
    <property type="entry name" value="Tetratricopeptide repeat domain"/>
    <property type="match status" value="1"/>
</dbReference>
<dbReference type="InterPro" id="IPR011990">
    <property type="entry name" value="TPR-like_helical_dom_sf"/>
</dbReference>
<sequence>MLIFPNMIRNKAIVFLFFILLFLLPKMRYSQSDLNFEPVDSVIEGHQTDRYSWCKDQLELLKKRYRGFPKTGQVVYAKSAEFMASRRFDAQAEAEMNEAIRMCKGEQCYPEKGIVNMINAEYYFKHDKIVMALEIILQNNLELEKWSPSSKVLSDSYLQTAKYYNNLDFYEKAKDYLKKTIQHSGKIKYNVNLSKVYNQLGRILRRQKKSQEALKYFKKSIKNDDLHKKFSLHAATYSNIAAVFIDLKNYDSAYFYLKKAKKYAAKGYVLNTDLLGLKATINKRMALVFIRKNATDSALYYRKLELKELKSVQFLEKKDLVDKTTQQAKIKFQGEAIRLLRDKNQLEKELFQSERIIVFVILLLIALILYGYYRKNILRQEQAALQLEQKVLRSQMNPHFIFNALVAIQNSMMDNNILESASHVAKFAKLIRQNFDFTQKEYVTLEEDLDALQNYISVQKMRFQQKFDCFIAYGDVEIESILIPPLLLQPFVENAIESGFKGINKFGILKIEIFTVSKKKIGFRITDNGVGFKVVKDDKLHSTEIFKARLSLHNTNDLNSFTIVSRPDFEGTKIEFKYTVKKCIK</sequence>
<dbReference type="PROSITE" id="PS50005">
    <property type="entry name" value="TPR"/>
    <property type="match status" value="1"/>
</dbReference>
<dbReference type="InterPro" id="IPR050640">
    <property type="entry name" value="Bact_2-comp_sensor_kinase"/>
</dbReference>
<feature type="domain" description="Signal transduction histidine kinase internal region" evidence="3">
    <location>
        <begin position="388"/>
        <end position="467"/>
    </location>
</feature>
<comment type="caution">
    <text evidence="4">The sequence shown here is derived from an EMBL/GenBank/DDBJ whole genome shotgun (WGS) entry which is preliminary data.</text>
</comment>
<name>A0A4Y7U9C5_9FLAO</name>
<evidence type="ECO:0000313" key="5">
    <source>
        <dbReference type="Proteomes" id="UP000298340"/>
    </source>
</evidence>
<dbReference type="SMART" id="SM00028">
    <property type="entry name" value="TPR"/>
    <property type="match status" value="3"/>
</dbReference>
<evidence type="ECO:0000313" key="4">
    <source>
        <dbReference type="EMBL" id="TEB42874.1"/>
    </source>
</evidence>
<keyword evidence="2" id="KW-1133">Transmembrane helix</keyword>
<dbReference type="PANTHER" id="PTHR34220:SF7">
    <property type="entry name" value="SENSOR HISTIDINE KINASE YPDA"/>
    <property type="match status" value="1"/>
</dbReference>
<dbReference type="SUPFAM" id="SSF48452">
    <property type="entry name" value="TPR-like"/>
    <property type="match status" value="1"/>
</dbReference>
<evidence type="ECO:0000256" key="1">
    <source>
        <dbReference type="PROSITE-ProRule" id="PRU00339"/>
    </source>
</evidence>
<protein>
    <recommendedName>
        <fullName evidence="3">Signal transduction histidine kinase internal region domain-containing protein</fullName>
    </recommendedName>
</protein>
<dbReference type="EMBL" id="QWDN01000007">
    <property type="protein sequence ID" value="TEB42874.1"/>
    <property type="molecule type" value="Genomic_DNA"/>
</dbReference>
<evidence type="ECO:0000259" key="3">
    <source>
        <dbReference type="Pfam" id="PF06580"/>
    </source>
</evidence>
<accession>A0A4Y7U9C5</accession>
<dbReference type="GO" id="GO:0000155">
    <property type="term" value="F:phosphorelay sensor kinase activity"/>
    <property type="evidence" value="ECO:0007669"/>
    <property type="project" value="InterPro"/>
</dbReference>
<dbReference type="Pfam" id="PF06580">
    <property type="entry name" value="His_kinase"/>
    <property type="match status" value="1"/>
</dbReference>
<dbReference type="InterPro" id="IPR019734">
    <property type="entry name" value="TPR_rpt"/>
</dbReference>
<feature type="repeat" description="TPR" evidence="1">
    <location>
        <begin position="194"/>
        <end position="227"/>
    </location>
</feature>
<keyword evidence="2" id="KW-0812">Transmembrane</keyword>
<dbReference type="GO" id="GO:0016020">
    <property type="term" value="C:membrane"/>
    <property type="evidence" value="ECO:0007669"/>
    <property type="project" value="InterPro"/>
</dbReference>
<dbReference type="InterPro" id="IPR010559">
    <property type="entry name" value="Sig_transdc_His_kin_internal"/>
</dbReference>